<feature type="region of interest" description="Disordered" evidence="1">
    <location>
        <begin position="324"/>
        <end position="360"/>
    </location>
</feature>
<evidence type="ECO:0000313" key="2">
    <source>
        <dbReference type="EMBL" id="RUP42958.1"/>
    </source>
</evidence>
<dbReference type="Pfam" id="PF08618">
    <property type="entry name" value="Opi1"/>
    <property type="match status" value="2"/>
</dbReference>
<dbReference type="InterPro" id="IPR013927">
    <property type="entry name" value="TF_Opi1_Ccg-8"/>
</dbReference>
<evidence type="ECO:0000256" key="1">
    <source>
        <dbReference type="SAM" id="MobiDB-lite"/>
    </source>
</evidence>
<keyword evidence="3" id="KW-1185">Reference proteome</keyword>
<organism evidence="2 3">
    <name type="scientific">Jimgerdemannia flammicorona</name>
    <dbReference type="NCBI Taxonomy" id="994334"/>
    <lineage>
        <taxon>Eukaryota</taxon>
        <taxon>Fungi</taxon>
        <taxon>Fungi incertae sedis</taxon>
        <taxon>Mucoromycota</taxon>
        <taxon>Mucoromycotina</taxon>
        <taxon>Endogonomycetes</taxon>
        <taxon>Endogonales</taxon>
        <taxon>Endogonaceae</taxon>
        <taxon>Jimgerdemannia</taxon>
    </lineage>
</organism>
<gene>
    <name evidence="2" type="ORF">BC936DRAFT_137840</name>
</gene>
<dbReference type="PANTHER" id="PTHR38406">
    <property type="entry name" value="TRANSCRIPTIONAL REPRESSOR OPI1"/>
    <property type="match status" value="1"/>
</dbReference>
<dbReference type="GO" id="GO:0008654">
    <property type="term" value="P:phospholipid biosynthetic process"/>
    <property type="evidence" value="ECO:0007669"/>
    <property type="project" value="TreeGrafter"/>
</dbReference>
<evidence type="ECO:0008006" key="4">
    <source>
        <dbReference type="Google" id="ProtNLM"/>
    </source>
</evidence>
<dbReference type="GO" id="GO:0006357">
    <property type="term" value="P:regulation of transcription by RNA polymerase II"/>
    <property type="evidence" value="ECO:0007669"/>
    <property type="project" value="TreeGrafter"/>
</dbReference>
<dbReference type="GO" id="GO:0003714">
    <property type="term" value="F:transcription corepressor activity"/>
    <property type="evidence" value="ECO:0007669"/>
    <property type="project" value="InterPro"/>
</dbReference>
<dbReference type="PANTHER" id="PTHR38406:SF1">
    <property type="entry name" value="TRANSCRIPTIONAL REPRESSOR OPI1"/>
    <property type="match status" value="1"/>
</dbReference>
<name>A0A433CWJ3_9FUNG</name>
<dbReference type="OrthoDB" id="2441642at2759"/>
<reference evidence="2 3" key="1">
    <citation type="journal article" date="2018" name="New Phytol.">
        <title>Phylogenomics of Endogonaceae and evolution of mycorrhizas within Mucoromycota.</title>
        <authorList>
            <person name="Chang Y."/>
            <person name="Desiro A."/>
            <person name="Na H."/>
            <person name="Sandor L."/>
            <person name="Lipzen A."/>
            <person name="Clum A."/>
            <person name="Barry K."/>
            <person name="Grigoriev I.V."/>
            <person name="Martin F.M."/>
            <person name="Stajich J.E."/>
            <person name="Smith M.E."/>
            <person name="Bonito G."/>
            <person name="Spatafora J.W."/>
        </authorList>
    </citation>
    <scope>NUCLEOTIDE SEQUENCE [LARGE SCALE GENOMIC DNA]</scope>
    <source>
        <strain evidence="2 3">GMNB39</strain>
    </source>
</reference>
<sequence>MTRRQRQPVDNMDEDFPNPRRKTRERSASRSTSPHRHTLAFSPYGASHGPTAITTVLPKSRWQQLVVGASTAAGTTAAVVSAESMKCLRYCLSWLQYAIQHIDQQIALLRGFLISLATAAMHNNATAPSSDRNLVPAGANARVNGIKKEVIDTLKKVVEIISRYAGACLPEQATTSVKGFILSFPSKLATLQHADRSPTPSPTSSPLLGPSAGSNPYHVQDNARQILTLAGESVDMLRSVSAVFSDTIERAEGWIDRLRYVGVLGTPAGTPSGDNKEDEVEDLVTLPPLRRSSADEEHQRKLPSLGSLVDAKDADRYTVTTMALSDGEDEEWEDDAKRTEFNVQRRRSRRSEVEGMDMDE</sequence>
<evidence type="ECO:0000313" key="3">
    <source>
        <dbReference type="Proteomes" id="UP000268093"/>
    </source>
</evidence>
<protein>
    <recommendedName>
        <fullName evidence="4">Transcription factor Opi1-domain-containing protein</fullName>
    </recommendedName>
</protein>
<dbReference type="GO" id="GO:0005634">
    <property type="term" value="C:nucleus"/>
    <property type="evidence" value="ECO:0007669"/>
    <property type="project" value="TreeGrafter"/>
</dbReference>
<feature type="region of interest" description="Disordered" evidence="1">
    <location>
        <begin position="1"/>
        <end position="46"/>
    </location>
</feature>
<dbReference type="EMBL" id="RBNI01012033">
    <property type="protein sequence ID" value="RUP42958.1"/>
    <property type="molecule type" value="Genomic_DNA"/>
</dbReference>
<accession>A0A433CWJ3</accession>
<feature type="compositionally biased region" description="Low complexity" evidence="1">
    <location>
        <begin position="202"/>
        <end position="216"/>
    </location>
</feature>
<proteinExistence type="predicted"/>
<feature type="region of interest" description="Disordered" evidence="1">
    <location>
        <begin position="192"/>
        <end position="216"/>
    </location>
</feature>
<dbReference type="GO" id="GO:0005783">
    <property type="term" value="C:endoplasmic reticulum"/>
    <property type="evidence" value="ECO:0007669"/>
    <property type="project" value="TreeGrafter"/>
</dbReference>
<dbReference type="Proteomes" id="UP000268093">
    <property type="component" value="Unassembled WGS sequence"/>
</dbReference>
<dbReference type="GO" id="GO:0030968">
    <property type="term" value="P:endoplasmic reticulum unfolded protein response"/>
    <property type="evidence" value="ECO:0007669"/>
    <property type="project" value="TreeGrafter"/>
</dbReference>
<comment type="caution">
    <text evidence="2">The sequence shown here is derived from an EMBL/GenBank/DDBJ whole genome shotgun (WGS) entry which is preliminary data.</text>
</comment>
<dbReference type="AlphaFoldDB" id="A0A433CWJ3"/>